<dbReference type="Pfam" id="PF13191">
    <property type="entry name" value="AAA_16"/>
    <property type="match status" value="1"/>
</dbReference>
<evidence type="ECO:0000313" key="5">
    <source>
        <dbReference type="Proteomes" id="UP000598996"/>
    </source>
</evidence>
<name>A0ABS1VU87_9ACTN</name>
<accession>A0ABS1VU87</accession>
<dbReference type="SUPFAM" id="SSF48452">
    <property type="entry name" value="TPR-like"/>
    <property type="match status" value="2"/>
</dbReference>
<dbReference type="Pfam" id="PF00196">
    <property type="entry name" value="GerE"/>
    <property type="match status" value="1"/>
</dbReference>
<evidence type="ECO:0000313" key="4">
    <source>
        <dbReference type="EMBL" id="MBL7258049.1"/>
    </source>
</evidence>
<dbReference type="PANTHER" id="PTHR16305">
    <property type="entry name" value="TESTICULAR SOLUBLE ADENYLYL CYCLASE"/>
    <property type="match status" value="1"/>
</dbReference>
<dbReference type="InterPro" id="IPR036388">
    <property type="entry name" value="WH-like_DNA-bd_sf"/>
</dbReference>
<dbReference type="EMBL" id="JAENHO010000008">
    <property type="protein sequence ID" value="MBL7258049.1"/>
    <property type="molecule type" value="Genomic_DNA"/>
</dbReference>
<comment type="caution">
    <text evidence="4">The sequence shown here is derived from an EMBL/GenBank/DDBJ whole genome shotgun (WGS) entry which is preliminary data.</text>
</comment>
<dbReference type="InterPro" id="IPR041664">
    <property type="entry name" value="AAA_16"/>
</dbReference>
<dbReference type="InterPro" id="IPR016032">
    <property type="entry name" value="Sig_transdc_resp-reg_C-effctor"/>
</dbReference>
<dbReference type="SUPFAM" id="SSF52540">
    <property type="entry name" value="P-loop containing nucleoside triphosphate hydrolases"/>
    <property type="match status" value="1"/>
</dbReference>
<dbReference type="RefSeq" id="WP_202994694.1">
    <property type="nucleotide sequence ID" value="NZ_JAENHO010000008.1"/>
</dbReference>
<dbReference type="Gene3D" id="1.25.40.10">
    <property type="entry name" value="Tetratricopeptide repeat domain"/>
    <property type="match status" value="2"/>
</dbReference>
<dbReference type="Proteomes" id="UP000598996">
    <property type="component" value="Unassembled WGS sequence"/>
</dbReference>
<dbReference type="PANTHER" id="PTHR16305:SF35">
    <property type="entry name" value="TRANSCRIPTIONAL ACTIVATOR DOMAIN"/>
    <property type="match status" value="1"/>
</dbReference>
<dbReference type="CDD" id="cd06170">
    <property type="entry name" value="LuxR_C_like"/>
    <property type="match status" value="1"/>
</dbReference>
<dbReference type="Gene3D" id="1.10.10.10">
    <property type="entry name" value="Winged helix-like DNA-binding domain superfamily/Winged helix DNA-binding domain"/>
    <property type="match status" value="1"/>
</dbReference>
<dbReference type="SMART" id="SM00421">
    <property type="entry name" value="HTH_LUXR"/>
    <property type="match status" value="1"/>
</dbReference>
<keyword evidence="1" id="KW-0547">Nucleotide-binding</keyword>
<evidence type="ECO:0000259" key="3">
    <source>
        <dbReference type="PROSITE" id="PS50043"/>
    </source>
</evidence>
<feature type="domain" description="HTH luxR-type" evidence="3">
    <location>
        <begin position="876"/>
        <end position="941"/>
    </location>
</feature>
<dbReference type="InterPro" id="IPR011990">
    <property type="entry name" value="TPR-like_helical_dom_sf"/>
</dbReference>
<reference evidence="4 5" key="1">
    <citation type="submission" date="2021-01" db="EMBL/GenBank/DDBJ databases">
        <title>Actinoplanes sp. nov. LDG1-01 isolated from lichen.</title>
        <authorList>
            <person name="Saeng-In P."/>
            <person name="Phongsopitanun W."/>
            <person name="Kanchanasin P."/>
            <person name="Yuki M."/>
            <person name="Kudo T."/>
            <person name="Ohkuma M."/>
            <person name="Tanasupawat S."/>
        </authorList>
    </citation>
    <scope>NUCLEOTIDE SEQUENCE [LARGE SCALE GENOMIC DNA]</scope>
    <source>
        <strain evidence="4 5">LDG1-01</strain>
    </source>
</reference>
<dbReference type="InterPro" id="IPR027417">
    <property type="entry name" value="P-loop_NTPase"/>
</dbReference>
<organism evidence="4 5">
    <name type="scientific">Paractinoplanes lichenicola</name>
    <dbReference type="NCBI Taxonomy" id="2802976"/>
    <lineage>
        <taxon>Bacteria</taxon>
        <taxon>Bacillati</taxon>
        <taxon>Actinomycetota</taxon>
        <taxon>Actinomycetes</taxon>
        <taxon>Micromonosporales</taxon>
        <taxon>Micromonosporaceae</taxon>
        <taxon>Paractinoplanes</taxon>
    </lineage>
</organism>
<proteinExistence type="predicted"/>
<dbReference type="Gene3D" id="3.40.50.300">
    <property type="entry name" value="P-loop containing nucleotide triphosphate hydrolases"/>
    <property type="match status" value="1"/>
</dbReference>
<dbReference type="InterPro" id="IPR000792">
    <property type="entry name" value="Tscrpt_reg_LuxR_C"/>
</dbReference>
<gene>
    <name evidence="4" type="ORF">JKJ07_27460</name>
</gene>
<dbReference type="InterPro" id="IPR041617">
    <property type="entry name" value="TPR_MalT"/>
</dbReference>
<protein>
    <submittedName>
        <fullName evidence="4">AAA family ATPase</fullName>
    </submittedName>
</protein>
<evidence type="ECO:0000256" key="2">
    <source>
        <dbReference type="ARBA" id="ARBA00022840"/>
    </source>
</evidence>
<keyword evidence="5" id="KW-1185">Reference proteome</keyword>
<evidence type="ECO:0000256" key="1">
    <source>
        <dbReference type="ARBA" id="ARBA00022741"/>
    </source>
</evidence>
<sequence>MPDGSPARPAFIGRGAELDMLTRRLDEVRQGTAKTVLIGGDAGIGKSRLLSEFAGRARESGARVLAGVCEEHFGDPMPYGPLLEILEVFGREFGERTEEYRRLSDFFDGGDHISGPQQVFVNVRRMLQHVDGPLVLIIEDLHWADPSTLDLVRHLAQARTEGRRLLLVGSFRSAELGRTDPLWQLLNSGNFIRRVVRAELAPFTLPELRGLLNGGAGEPDPALVRRCLEWSEGNPFYAEQLLAADALTSPESVRLSADLRSIVLTRLTGLGDDAMRVLQVAAVAGRTVSRRLLRLVSGLERDALGAAVQECFDRQMLITGRDEDTYRFRHALLRESVYQTTNRDTKVDLHAAMARALAADPSLSLAEGSAAAELASHWYQAASWPEAFASAVQAGEQAMRTFAFRSAGVQFDRALTLWHRVTGAHEAAGLSHVRLLAVAAEAARWSGNTDRALEHIEAAIAEAGPGQADLKERHANYLWEAGRRQEAAQEYREAADLLDGRPDSAVKARVLAGIALARLHDGHYAEGSDLADAALRVAIEAGARAEEGRALGVSGLARGMLGDVEDGVERLNQAITIARAESHLEDLLRAYANLGLILENAGRLRAAAQAAQTGLAEARKLDLGATTQAMILANNASVARLMLGEWDEAEKIVNEVLLDRPPAESIYPRLTLAEIKVARGDYDPARELLASIEAVELNGDPRFLGPLHTIRARLALGAGHLPAAVREVARGVEALRGGENSLERLRLCAVGLRCAADLAQTDRDRAMAVGDQLAREGFEARPAEPTAEIDQLIRLCQAERLRLQDADTTTVWDQVARGWQGLDRPYEAAYARYRQAAAPGGTQEPLLEAHREAGRLGAEPLLNDVVRLARRLGRDLADRPYGLTETEFEILRLLYEGEDAARIARARGVARSTVQTQIKRVYRKMGVNSQGKASAKARTDNVFPEA</sequence>
<keyword evidence="2" id="KW-0067">ATP-binding</keyword>
<dbReference type="SUPFAM" id="SSF46894">
    <property type="entry name" value="C-terminal effector domain of the bipartite response regulators"/>
    <property type="match status" value="1"/>
</dbReference>
<dbReference type="Pfam" id="PF17874">
    <property type="entry name" value="TPR_MalT"/>
    <property type="match status" value="1"/>
</dbReference>
<dbReference type="PROSITE" id="PS50043">
    <property type="entry name" value="HTH_LUXR_2"/>
    <property type="match status" value="1"/>
</dbReference>